<evidence type="ECO:0000256" key="1">
    <source>
        <dbReference type="SAM" id="MobiDB-lite"/>
    </source>
</evidence>
<name>A0A2A2LZG1_9BILA</name>
<feature type="region of interest" description="Disordered" evidence="1">
    <location>
        <begin position="1061"/>
        <end position="1083"/>
    </location>
</feature>
<comment type="caution">
    <text evidence="3">The sequence shown here is derived from an EMBL/GenBank/DDBJ whole genome shotgun (WGS) entry which is preliminary data.</text>
</comment>
<feature type="region of interest" description="Disordered" evidence="1">
    <location>
        <begin position="972"/>
        <end position="1002"/>
    </location>
</feature>
<feature type="region of interest" description="Disordered" evidence="1">
    <location>
        <begin position="695"/>
        <end position="714"/>
    </location>
</feature>
<gene>
    <name evidence="3" type="ORF">WR25_04459</name>
</gene>
<feature type="signal peptide" evidence="2">
    <location>
        <begin position="1"/>
        <end position="18"/>
    </location>
</feature>
<feature type="compositionally biased region" description="Polar residues" evidence="1">
    <location>
        <begin position="826"/>
        <end position="836"/>
    </location>
</feature>
<evidence type="ECO:0000313" key="4">
    <source>
        <dbReference type="Proteomes" id="UP000218231"/>
    </source>
</evidence>
<feature type="region of interest" description="Disordered" evidence="1">
    <location>
        <begin position="826"/>
        <end position="848"/>
    </location>
</feature>
<dbReference type="Proteomes" id="UP000218231">
    <property type="component" value="Unassembled WGS sequence"/>
</dbReference>
<evidence type="ECO:0008006" key="5">
    <source>
        <dbReference type="Google" id="ProtNLM"/>
    </source>
</evidence>
<proteinExistence type="predicted"/>
<organism evidence="3 4">
    <name type="scientific">Diploscapter pachys</name>
    <dbReference type="NCBI Taxonomy" id="2018661"/>
    <lineage>
        <taxon>Eukaryota</taxon>
        <taxon>Metazoa</taxon>
        <taxon>Ecdysozoa</taxon>
        <taxon>Nematoda</taxon>
        <taxon>Chromadorea</taxon>
        <taxon>Rhabditida</taxon>
        <taxon>Rhabditina</taxon>
        <taxon>Rhabditomorpha</taxon>
        <taxon>Rhabditoidea</taxon>
        <taxon>Rhabditidae</taxon>
        <taxon>Diploscapter</taxon>
    </lineage>
</organism>
<protein>
    <recommendedName>
        <fullName evidence="5">MAM domain-containing protein</fullName>
    </recommendedName>
</protein>
<evidence type="ECO:0000256" key="2">
    <source>
        <dbReference type="SAM" id="SignalP"/>
    </source>
</evidence>
<feature type="compositionally biased region" description="Basic and acidic residues" evidence="1">
    <location>
        <begin position="972"/>
        <end position="982"/>
    </location>
</feature>
<feature type="chain" id="PRO_5012787776" description="MAM domain-containing protein" evidence="2">
    <location>
        <begin position="19"/>
        <end position="1351"/>
    </location>
</feature>
<dbReference type="STRING" id="2018661.A0A2A2LZG1"/>
<evidence type="ECO:0000313" key="3">
    <source>
        <dbReference type="EMBL" id="PAV91395.1"/>
    </source>
</evidence>
<sequence length="1351" mass="150652">MSFLLLITLCLSLHASDALLGARTTEGGNELDEALEPMQTVAVAPIFKASGSPRPNYRQPNNFRTVFTNNNPNNFHVITDGNMPDISAKPRANVAAPQPSRPADSIQGYIASKRMLDEFMKQAEKEIKSNNPPVEGTIGEQLDIMKQLRSLRSQYQELQGVWQQKLKRLQAEAERVNTANSNRNAQLENQRSWRPKLFGTKISPGPVSNALPNLDTIDDSGFDEFQDISNIEDITQDENNEPKVMMNEDADKDELMTMVEEDSPPIFAARMAQMQKNATTTRIPATARPPVARAGAEQRTTIRTATIKPTSATMTAQRATTRTTTLKTNPTTTRRPTTTTTTTTRRTPPSTTMRRTTTRITRGRTAAAFTQPQRTATQMTTMFDETEYEDAISERNMVTVNVEGGTGTDISAEGLWWTPKPSYGRSDLSVPNMQAIHTNQKRNNLRAGGALSNSKYISNSELQGFLLPHTVPIRSPVLQPAFIKPPKMKINGLEPQADSMTTNIPLSEWARRAHSDNEAATLPTLLPTFKLLQPTTRSRLVPVSEASTQSPLPSTRPYQVEHRQLEIDETFDPSNPGQKLEIVEYIYDEDGKLESTEIKPISSLTTTPMSVVSKNDGKPPIITEIVNENLLNTIRDRLPQLQTTTQRATTRTTPRPTTRTTTQPPTLAPQPVENTDNMPFMDYEENLVQGPTTENVPPKMLSSNPPTRGLSQSSAFKSSMNNKLDDLFALVSVVKQLDVPAISMAVEDAVKSANDDLYFIDTDKVVRTLPEKRQTLQILELITSLAQQKEKLEWLLNKQRDYVRMAEIIAFRGPNSYRSMLNRQSLRGNSMTQSDAHSPRRRVAPLAPPVARLVETKMSETGPPAANAPSGLVDISQAVDQSVPADISELQSAVNQLLSQSESRANQEDDQAVDEFFSEETPGIPVRTTVSDTFLKEQQKTNGNDESDENSAADLNMELEMEKMKIREELEKKQKATKLAEKKKSKRKPKRGHGVSKRVPKAGAVQGPLAHKLQIHKSKPSLLAPPRAVPYAITTPSFLDPFSMSSQDADMLDESLPIPIGNSDPQPPGFSDESKAMPPAPPESAPVLNMAFLPPPQAQPPITTTPSRPEPITGPFLFAPPLPPTDKEVRKTSIHDLIDMLHNDLHSKEFDSSEMTSPEMACDLFQCSFENGDLCQYESSHDEVTRKRRRKRRRMRSKRQIETHFFTMRAWSVWTGKPSLIPIQIDEAPVFSEDNKRFAGVFLEKEQMATLIVKVPTQLRVPLRIKFRAFEATRDMRLRACCDESCPFSTESGIARGHRDWIPYTISCPTGTQTFSFECINEGDRRGACGVDDIFLDAYACPKLFIQPLQM</sequence>
<feature type="region of interest" description="Disordered" evidence="1">
    <location>
        <begin position="310"/>
        <end position="355"/>
    </location>
</feature>
<keyword evidence="2" id="KW-0732">Signal</keyword>
<feature type="region of interest" description="Disordered" evidence="1">
    <location>
        <begin position="642"/>
        <end position="672"/>
    </location>
</feature>
<dbReference type="EMBL" id="LIAE01006320">
    <property type="protein sequence ID" value="PAV91395.1"/>
    <property type="molecule type" value="Genomic_DNA"/>
</dbReference>
<accession>A0A2A2LZG1</accession>
<feature type="compositionally biased region" description="Low complexity" evidence="1">
    <location>
        <begin position="642"/>
        <end position="671"/>
    </location>
</feature>
<dbReference type="OrthoDB" id="5877346at2759"/>
<feature type="compositionally biased region" description="Basic residues" evidence="1">
    <location>
        <begin position="983"/>
        <end position="1000"/>
    </location>
</feature>
<reference evidence="3 4" key="1">
    <citation type="journal article" date="2017" name="Curr. Biol.">
        <title>Genome architecture and evolution of a unichromosomal asexual nematode.</title>
        <authorList>
            <person name="Fradin H."/>
            <person name="Zegar C."/>
            <person name="Gutwein M."/>
            <person name="Lucas J."/>
            <person name="Kovtun M."/>
            <person name="Corcoran D."/>
            <person name="Baugh L.R."/>
            <person name="Kiontke K."/>
            <person name="Gunsalus K."/>
            <person name="Fitch D.H."/>
            <person name="Piano F."/>
        </authorList>
    </citation>
    <scope>NUCLEOTIDE SEQUENCE [LARGE SCALE GENOMIC DNA]</scope>
    <source>
        <strain evidence="3">PF1309</strain>
    </source>
</reference>
<keyword evidence="4" id="KW-1185">Reference proteome</keyword>